<dbReference type="GO" id="GO:1990281">
    <property type="term" value="C:efflux pump complex"/>
    <property type="evidence" value="ECO:0007669"/>
    <property type="project" value="TreeGrafter"/>
</dbReference>
<evidence type="ECO:0000313" key="9">
    <source>
        <dbReference type="EMBL" id="PZE15945.1"/>
    </source>
</evidence>
<accession>A0A2W1N9K5</accession>
<keyword evidence="8" id="KW-0732">Signal</keyword>
<dbReference type="OrthoDB" id="1674454at2"/>
<feature type="chain" id="PRO_5015937739" evidence="8">
    <location>
        <begin position="26"/>
        <end position="457"/>
    </location>
</feature>
<comment type="similarity">
    <text evidence="2">Belongs to the outer membrane factor (OMF) (TC 1.B.17) family.</text>
</comment>
<dbReference type="AlphaFoldDB" id="A0A2W1N9K5"/>
<dbReference type="PANTHER" id="PTHR30026">
    <property type="entry name" value="OUTER MEMBRANE PROTEIN TOLC"/>
    <property type="match status" value="1"/>
</dbReference>
<evidence type="ECO:0000256" key="5">
    <source>
        <dbReference type="ARBA" id="ARBA00022692"/>
    </source>
</evidence>
<evidence type="ECO:0000256" key="7">
    <source>
        <dbReference type="ARBA" id="ARBA00023237"/>
    </source>
</evidence>
<comment type="caution">
    <text evidence="9">The sequence shown here is derived from an EMBL/GenBank/DDBJ whole genome shotgun (WGS) entry which is preliminary data.</text>
</comment>
<evidence type="ECO:0000256" key="2">
    <source>
        <dbReference type="ARBA" id="ARBA00007613"/>
    </source>
</evidence>
<keyword evidence="6" id="KW-0472">Membrane</keyword>
<keyword evidence="3" id="KW-0813">Transport</keyword>
<protein>
    <submittedName>
        <fullName evidence="9">TolC family protein</fullName>
    </submittedName>
</protein>
<feature type="signal peptide" evidence="8">
    <location>
        <begin position="1"/>
        <end position="25"/>
    </location>
</feature>
<name>A0A2W1N9K5_9FLAO</name>
<keyword evidence="4" id="KW-1134">Transmembrane beta strand</keyword>
<keyword evidence="7" id="KW-0998">Cell outer membrane</keyword>
<dbReference type="EMBL" id="QKSB01000014">
    <property type="protein sequence ID" value="PZE15945.1"/>
    <property type="molecule type" value="Genomic_DNA"/>
</dbReference>
<dbReference type="InterPro" id="IPR003423">
    <property type="entry name" value="OMP_efflux"/>
</dbReference>
<dbReference type="Gene3D" id="1.20.1600.10">
    <property type="entry name" value="Outer membrane efflux proteins (OEP)"/>
    <property type="match status" value="1"/>
</dbReference>
<proteinExistence type="inferred from homology"/>
<dbReference type="GO" id="GO:0015562">
    <property type="term" value="F:efflux transmembrane transporter activity"/>
    <property type="evidence" value="ECO:0007669"/>
    <property type="project" value="InterPro"/>
</dbReference>
<dbReference type="SUPFAM" id="SSF56954">
    <property type="entry name" value="Outer membrane efflux proteins (OEP)"/>
    <property type="match status" value="1"/>
</dbReference>
<evidence type="ECO:0000256" key="3">
    <source>
        <dbReference type="ARBA" id="ARBA00022448"/>
    </source>
</evidence>
<comment type="subcellular location">
    <subcellularLocation>
        <location evidence="1">Cell outer membrane</location>
    </subcellularLocation>
</comment>
<reference evidence="9 10" key="1">
    <citation type="submission" date="2018-06" db="EMBL/GenBank/DDBJ databases">
        <title>The draft genome sequence of Crocinitomix sp. SM1701.</title>
        <authorList>
            <person name="Zhang X."/>
        </authorList>
    </citation>
    <scope>NUCLEOTIDE SEQUENCE [LARGE SCALE GENOMIC DNA]</scope>
    <source>
        <strain evidence="9 10">SM1701</strain>
    </source>
</reference>
<dbReference type="Pfam" id="PF02321">
    <property type="entry name" value="OEP"/>
    <property type="match status" value="1"/>
</dbReference>
<gene>
    <name evidence="9" type="ORF">DNU06_15675</name>
</gene>
<dbReference type="GO" id="GO:0015288">
    <property type="term" value="F:porin activity"/>
    <property type="evidence" value="ECO:0007669"/>
    <property type="project" value="TreeGrafter"/>
</dbReference>
<organism evidence="9 10">
    <name type="scientific">Putridiphycobacter roseus</name>
    <dbReference type="NCBI Taxonomy" id="2219161"/>
    <lineage>
        <taxon>Bacteria</taxon>
        <taxon>Pseudomonadati</taxon>
        <taxon>Bacteroidota</taxon>
        <taxon>Flavobacteriia</taxon>
        <taxon>Flavobacteriales</taxon>
        <taxon>Crocinitomicaceae</taxon>
        <taxon>Putridiphycobacter</taxon>
    </lineage>
</organism>
<dbReference type="Proteomes" id="UP000249248">
    <property type="component" value="Unassembled WGS sequence"/>
</dbReference>
<keyword evidence="10" id="KW-1185">Reference proteome</keyword>
<evidence type="ECO:0000256" key="8">
    <source>
        <dbReference type="SAM" id="SignalP"/>
    </source>
</evidence>
<evidence type="ECO:0000256" key="6">
    <source>
        <dbReference type="ARBA" id="ARBA00023136"/>
    </source>
</evidence>
<evidence type="ECO:0000313" key="10">
    <source>
        <dbReference type="Proteomes" id="UP000249248"/>
    </source>
</evidence>
<evidence type="ECO:0000256" key="1">
    <source>
        <dbReference type="ARBA" id="ARBA00004442"/>
    </source>
</evidence>
<sequence>MHLLRSRLGILIMAIACFINFHSNAQQLDPILQDLIQKGLSKNHQVKRYQLDADLANTDEKMAKAVYLPKVTLNGSYTRLNDDITFDENTQNLLMSTQKLLIKEAIGIPFNTPLPAGVPLTEAQNLQNKNILKSSVDLNWVLFSGFAVKNGVKASQHKAASMNYLSLAEQDKVALKIIETYDQLALVYASKSALTTTEDYLKEQTKFVTKAIENGLATPIDLKKIELAQLQMAGKFLAFEQNKTLLVEVLHQLTGEKKETLALLHPKLDLIGNDTISNTEKRNEIKALEEVDQALQFKSKMVKSNFIPKVALQGHYEFIEKDLSLLDPIWYVGVGAKWNVFDGNQTRLTNKKVQIESDKYKDQITEATEMVDLSIIKSELDYKAAIQNAQIVHKEIELAEETYLMSREQYKNNLIPINVVLDALKDLEQANFKLQNSLFQQRRAVTALLHAKGILKY</sequence>
<dbReference type="InterPro" id="IPR051906">
    <property type="entry name" value="TolC-like"/>
</dbReference>
<evidence type="ECO:0000256" key="4">
    <source>
        <dbReference type="ARBA" id="ARBA00022452"/>
    </source>
</evidence>
<dbReference type="PANTHER" id="PTHR30026:SF20">
    <property type="entry name" value="OUTER MEMBRANE PROTEIN TOLC"/>
    <property type="match status" value="1"/>
</dbReference>
<dbReference type="RefSeq" id="WP_111064447.1">
    <property type="nucleotide sequence ID" value="NZ_JBHUCU010000012.1"/>
</dbReference>
<dbReference type="GO" id="GO:0009279">
    <property type="term" value="C:cell outer membrane"/>
    <property type="evidence" value="ECO:0007669"/>
    <property type="project" value="UniProtKB-SubCell"/>
</dbReference>
<keyword evidence="5" id="KW-0812">Transmembrane</keyword>